<evidence type="ECO:0000313" key="4">
    <source>
        <dbReference type="Proteomes" id="UP000289340"/>
    </source>
</evidence>
<evidence type="ECO:0000256" key="2">
    <source>
        <dbReference type="PROSITE-ProRule" id="PRU00708"/>
    </source>
</evidence>
<gene>
    <name evidence="3" type="ORF">D0Y65_042467</name>
</gene>
<dbReference type="Pfam" id="PF01535">
    <property type="entry name" value="PPR"/>
    <property type="match status" value="3"/>
</dbReference>
<dbReference type="FunFam" id="1.25.40.10:FF:000422">
    <property type="entry name" value="Pentatricopeptide repeat-containing protein"/>
    <property type="match status" value="1"/>
</dbReference>
<dbReference type="FunFam" id="1.25.40.10:FF:000344">
    <property type="entry name" value="Pentatricopeptide repeat-containing protein"/>
    <property type="match status" value="1"/>
</dbReference>
<reference evidence="3 4" key="1">
    <citation type="submission" date="2018-09" db="EMBL/GenBank/DDBJ databases">
        <title>A high-quality reference genome of wild soybean provides a powerful tool to mine soybean genomes.</title>
        <authorList>
            <person name="Xie M."/>
            <person name="Chung C.Y.L."/>
            <person name="Li M.-W."/>
            <person name="Wong F.-L."/>
            <person name="Chan T.-F."/>
            <person name="Lam H.-M."/>
        </authorList>
    </citation>
    <scope>NUCLEOTIDE SEQUENCE [LARGE SCALE GENOMIC DNA]</scope>
    <source>
        <strain evidence="4">cv. W05</strain>
        <tissue evidence="3">Hypocotyl of etiolated seedlings</tissue>
    </source>
</reference>
<dbReference type="NCBIfam" id="TIGR00756">
    <property type="entry name" value="PPR"/>
    <property type="match status" value="3"/>
</dbReference>
<dbReference type="EMBL" id="QZWG01000016">
    <property type="protein sequence ID" value="RZB59198.1"/>
    <property type="molecule type" value="Genomic_DNA"/>
</dbReference>
<evidence type="ECO:0000256" key="1">
    <source>
        <dbReference type="ARBA" id="ARBA00022737"/>
    </source>
</evidence>
<dbReference type="Gramene" id="XM_028350865.1">
    <property type="protein sequence ID" value="XP_028206666.1"/>
    <property type="gene ID" value="LOC114390163"/>
</dbReference>
<proteinExistence type="predicted"/>
<name>A0A445GDF9_GLYSO</name>
<sequence length="512" mass="57556">MRQVKQIHGYTLRNGIDQTKILIEKLLEIPNLHYAHKVLHHSPKPTLFLYNKLIQAYSSHPQHQHQCFSLYSQMLLHSFLPNQHTFNFLFSACTSLSSPSLGQMLHTHFIKSGFEPDLFAATALLDMYTKVGTLELARKLFDQMPVRGVPTWNAMMAGHARFGDMDVALELFRLMPSRNVVSWTTMISGYSRSKKYGEALGLFLRMEQEKGMMPNAVTLASIFPAFANLGALEIGQRVEAYARKNGFFKNLYVSNAVLEMYAKCGKIDVAWKVFNEIGSLRNLCSWNSMIMGLAVHGECCKTLKLYDQMLGEGTSPDDVTFVGLLLACTHGGMVEKGRHIFKSMTTSFNIIPKLEHYGCMVDLLGRAGQLREAYEVIQRMPMKPDSVIWGALLGACSFHDNVELAEIAAESLFALEPWNPGNYVILSNIYASAGQWDGVAKLRKVMKGSKITKSAGHSFIEEGGQLHKFIVEDRSHPESNEIFALLDGVYEMIKLNRSAFECHLDLDLSNYS</sequence>
<dbReference type="Proteomes" id="UP000289340">
    <property type="component" value="Chromosome 16"/>
</dbReference>
<organism evidence="3 4">
    <name type="scientific">Glycine soja</name>
    <name type="common">Wild soybean</name>
    <dbReference type="NCBI Taxonomy" id="3848"/>
    <lineage>
        <taxon>Eukaryota</taxon>
        <taxon>Viridiplantae</taxon>
        <taxon>Streptophyta</taxon>
        <taxon>Embryophyta</taxon>
        <taxon>Tracheophyta</taxon>
        <taxon>Spermatophyta</taxon>
        <taxon>Magnoliopsida</taxon>
        <taxon>eudicotyledons</taxon>
        <taxon>Gunneridae</taxon>
        <taxon>Pentapetalae</taxon>
        <taxon>rosids</taxon>
        <taxon>fabids</taxon>
        <taxon>Fabales</taxon>
        <taxon>Fabaceae</taxon>
        <taxon>Papilionoideae</taxon>
        <taxon>50 kb inversion clade</taxon>
        <taxon>NPAAA clade</taxon>
        <taxon>indigoferoid/millettioid clade</taxon>
        <taxon>Phaseoleae</taxon>
        <taxon>Glycine</taxon>
        <taxon>Glycine subgen. Soja</taxon>
    </lineage>
</organism>
<feature type="repeat" description="PPR" evidence="2">
    <location>
        <begin position="282"/>
        <end position="316"/>
    </location>
</feature>
<feature type="repeat" description="PPR" evidence="2">
    <location>
        <begin position="117"/>
        <end position="151"/>
    </location>
</feature>
<dbReference type="PANTHER" id="PTHR47926">
    <property type="entry name" value="PENTATRICOPEPTIDE REPEAT-CONTAINING PROTEIN"/>
    <property type="match status" value="1"/>
</dbReference>
<dbReference type="PANTHER" id="PTHR47926:SF540">
    <property type="entry name" value="PENTATRICOPEPTIDE REPEAT-CONTAINING PROTEIN"/>
    <property type="match status" value="1"/>
</dbReference>
<dbReference type="FunFam" id="1.25.40.10:FF:000366">
    <property type="entry name" value="Pentatricopeptide (PPR) repeat-containing protein"/>
    <property type="match status" value="1"/>
</dbReference>
<evidence type="ECO:0000313" key="3">
    <source>
        <dbReference type="EMBL" id="RZB59198.1"/>
    </source>
</evidence>
<dbReference type="InterPro" id="IPR046960">
    <property type="entry name" value="PPR_At4g14850-like_plant"/>
</dbReference>
<feature type="repeat" description="PPR" evidence="2">
    <location>
        <begin position="179"/>
        <end position="214"/>
    </location>
</feature>
<protein>
    <submittedName>
        <fullName evidence="3">Pentatricopeptide repeat-containing protein</fullName>
    </submittedName>
</protein>
<dbReference type="InterPro" id="IPR011990">
    <property type="entry name" value="TPR-like_helical_dom_sf"/>
</dbReference>
<dbReference type="AlphaFoldDB" id="A0A445GDF9"/>
<keyword evidence="1" id="KW-0677">Repeat</keyword>
<dbReference type="SMR" id="A0A445GDF9"/>
<dbReference type="InterPro" id="IPR046848">
    <property type="entry name" value="E_motif"/>
</dbReference>
<keyword evidence="4" id="KW-1185">Reference proteome</keyword>
<dbReference type="Gene3D" id="1.25.40.10">
    <property type="entry name" value="Tetratricopeptide repeat domain"/>
    <property type="match status" value="3"/>
</dbReference>
<dbReference type="Pfam" id="PF13041">
    <property type="entry name" value="PPR_2"/>
    <property type="match status" value="2"/>
</dbReference>
<accession>A0A445GDF9</accession>
<dbReference type="GO" id="GO:0009451">
    <property type="term" value="P:RNA modification"/>
    <property type="evidence" value="ECO:0007669"/>
    <property type="project" value="InterPro"/>
</dbReference>
<comment type="caution">
    <text evidence="3">The sequence shown here is derived from an EMBL/GenBank/DDBJ whole genome shotgun (WGS) entry which is preliminary data.</text>
</comment>
<dbReference type="Pfam" id="PF20431">
    <property type="entry name" value="E_motif"/>
    <property type="match status" value="1"/>
</dbReference>
<dbReference type="PROSITE" id="PS51375">
    <property type="entry name" value="PPR"/>
    <property type="match status" value="3"/>
</dbReference>
<dbReference type="GO" id="GO:0003723">
    <property type="term" value="F:RNA binding"/>
    <property type="evidence" value="ECO:0007669"/>
    <property type="project" value="InterPro"/>
</dbReference>
<dbReference type="InterPro" id="IPR002885">
    <property type="entry name" value="PPR_rpt"/>
</dbReference>